<dbReference type="InterPro" id="IPR006652">
    <property type="entry name" value="Kelch_1"/>
</dbReference>
<keyword evidence="4" id="KW-1185">Reference proteome</keyword>
<keyword evidence="2" id="KW-0677">Repeat</keyword>
<dbReference type="Gene3D" id="2.120.10.80">
    <property type="entry name" value="Kelch-type beta propeller"/>
    <property type="match status" value="1"/>
</dbReference>
<dbReference type="AlphaFoldDB" id="A0A830BKS2"/>
<name>A0A830BKS2_9LAMI</name>
<dbReference type="OrthoDB" id="875808at2759"/>
<dbReference type="InterPro" id="IPR015915">
    <property type="entry name" value="Kelch-typ_b-propeller"/>
</dbReference>
<comment type="caution">
    <text evidence="3">The sequence shown here is derived from an EMBL/GenBank/DDBJ whole genome shotgun (WGS) entry which is preliminary data.</text>
</comment>
<dbReference type="EMBL" id="BMAC01000110">
    <property type="protein sequence ID" value="GFP85668.1"/>
    <property type="molecule type" value="Genomic_DNA"/>
</dbReference>
<sequence>MKAMENRISEMARRQIALQSAVQKQIEDLSLRLGGFTQEMEEIIVKKMSEAINEIGATAAGNKNLNPNVATTFSATRTQTKGTSDAADTDDYISDAFRKLSASRSGSSEGIRCFYMIYDCWNEDPYSFNCFAMNKSTGETTALTISPAPDTKGHERAPRDLCHRHAEVRFFNTLRPEDGWRDAAPMHIPRLKPAAVVIDGMIYVLGGSSREHTEDGECYDPKTNQWRLFSAVGCRPYFACIQAPYVGPNGAKKVLVHSDHQDMETLYSYAFDKQQWEIVSDDFGKCTRPGAVVGDIIYAVLDNYDEKQPLHGYHLVHKRWFPVELPEVEICNKTAWVFASGSDRLCLVWYHFDVRGKGENNRMECLELRLNESYTTGSDGMMLLNLTATKVSSTYLLVQHSSYRKSILAL</sequence>
<dbReference type="PANTHER" id="PTHR46344:SF27">
    <property type="entry name" value="KELCH REPEAT SUPERFAMILY PROTEIN"/>
    <property type="match status" value="1"/>
</dbReference>
<keyword evidence="1" id="KW-0880">Kelch repeat</keyword>
<protein>
    <submittedName>
        <fullName evidence="3">F-box/kelch-repeat protein at5g39560</fullName>
    </submittedName>
</protein>
<dbReference type="PANTHER" id="PTHR46344">
    <property type="entry name" value="OS02G0202900 PROTEIN"/>
    <property type="match status" value="1"/>
</dbReference>
<evidence type="ECO:0000313" key="4">
    <source>
        <dbReference type="Proteomes" id="UP000653305"/>
    </source>
</evidence>
<organism evidence="3 4">
    <name type="scientific">Phtheirospermum japonicum</name>
    <dbReference type="NCBI Taxonomy" id="374723"/>
    <lineage>
        <taxon>Eukaryota</taxon>
        <taxon>Viridiplantae</taxon>
        <taxon>Streptophyta</taxon>
        <taxon>Embryophyta</taxon>
        <taxon>Tracheophyta</taxon>
        <taxon>Spermatophyta</taxon>
        <taxon>Magnoliopsida</taxon>
        <taxon>eudicotyledons</taxon>
        <taxon>Gunneridae</taxon>
        <taxon>Pentapetalae</taxon>
        <taxon>asterids</taxon>
        <taxon>lamiids</taxon>
        <taxon>Lamiales</taxon>
        <taxon>Orobanchaceae</taxon>
        <taxon>Orobanchaceae incertae sedis</taxon>
        <taxon>Phtheirospermum</taxon>
    </lineage>
</organism>
<dbReference type="SUPFAM" id="SSF117281">
    <property type="entry name" value="Kelch motif"/>
    <property type="match status" value="1"/>
</dbReference>
<dbReference type="Proteomes" id="UP000653305">
    <property type="component" value="Unassembled WGS sequence"/>
</dbReference>
<evidence type="ECO:0000256" key="1">
    <source>
        <dbReference type="ARBA" id="ARBA00022441"/>
    </source>
</evidence>
<gene>
    <name evidence="3" type="ORF">PHJA_000710500</name>
</gene>
<proteinExistence type="predicted"/>
<evidence type="ECO:0000256" key="2">
    <source>
        <dbReference type="ARBA" id="ARBA00022737"/>
    </source>
</evidence>
<evidence type="ECO:0000313" key="3">
    <source>
        <dbReference type="EMBL" id="GFP85668.1"/>
    </source>
</evidence>
<accession>A0A830BKS2</accession>
<dbReference type="Pfam" id="PF01344">
    <property type="entry name" value="Kelch_1"/>
    <property type="match status" value="1"/>
</dbReference>
<reference evidence="3" key="1">
    <citation type="submission" date="2020-07" db="EMBL/GenBank/DDBJ databases">
        <title>Ethylene signaling mediates host invasion by parasitic plants.</title>
        <authorList>
            <person name="Yoshida S."/>
        </authorList>
    </citation>
    <scope>NUCLEOTIDE SEQUENCE</scope>
    <source>
        <strain evidence="3">Okayama</strain>
    </source>
</reference>